<dbReference type="eggNOG" id="COG1872">
    <property type="taxonomic scope" value="Bacteria"/>
</dbReference>
<dbReference type="Pfam" id="PF02594">
    <property type="entry name" value="DUF167"/>
    <property type="match status" value="1"/>
</dbReference>
<feature type="region of interest" description="Disordered" evidence="3">
    <location>
        <begin position="1"/>
        <end position="20"/>
    </location>
</feature>
<dbReference type="EMBL" id="ARYL01000014">
    <property type="protein sequence ID" value="KDA02425.1"/>
    <property type="molecule type" value="Genomic_DNA"/>
</dbReference>
<dbReference type="PATRIC" id="fig|1280953.3.peg.2126"/>
<name>A0A059G791_9PROT</name>
<comment type="similarity">
    <text evidence="1 2">Belongs to the UPF0235 family.</text>
</comment>
<sequence length="93" mass="9892">MHRLTVRVQPNASADRIEGPETDAAGRTYLKVRVRAVPEDGKANAAVEKLLAKHLGLPKSAVRVVTGAKNRLKGLDIDGPPDLAAVLAGMMQE</sequence>
<evidence type="ECO:0000256" key="1">
    <source>
        <dbReference type="ARBA" id="ARBA00010364"/>
    </source>
</evidence>
<keyword evidence="5" id="KW-1185">Reference proteome</keyword>
<comment type="caution">
    <text evidence="4">The sequence shown here is derived from an EMBL/GenBank/DDBJ whole genome shotgun (WGS) entry which is preliminary data.</text>
</comment>
<evidence type="ECO:0000256" key="3">
    <source>
        <dbReference type="SAM" id="MobiDB-lite"/>
    </source>
</evidence>
<dbReference type="OrthoDB" id="3176309at2"/>
<dbReference type="InterPro" id="IPR036591">
    <property type="entry name" value="YggU-like_sf"/>
</dbReference>
<dbReference type="Proteomes" id="UP000024942">
    <property type="component" value="Unassembled WGS sequence"/>
</dbReference>
<dbReference type="GO" id="GO:0005737">
    <property type="term" value="C:cytoplasm"/>
    <property type="evidence" value="ECO:0007669"/>
    <property type="project" value="TreeGrafter"/>
</dbReference>
<evidence type="ECO:0000313" key="4">
    <source>
        <dbReference type="EMBL" id="KDA02425.1"/>
    </source>
</evidence>
<dbReference type="InterPro" id="IPR003746">
    <property type="entry name" value="DUF167"/>
</dbReference>
<evidence type="ECO:0000313" key="5">
    <source>
        <dbReference type="Proteomes" id="UP000024942"/>
    </source>
</evidence>
<dbReference type="STRING" id="1280953.HOC_10534"/>
<reference evidence="4 5" key="1">
    <citation type="journal article" date="2014" name="Antonie Van Leeuwenhoek">
        <title>Hyphomonas beringensis sp. nov. and Hyphomonas chukchiensis sp. nov., isolated from surface seawater of the Bering Sea and Chukchi Sea.</title>
        <authorList>
            <person name="Li C."/>
            <person name="Lai Q."/>
            <person name="Li G."/>
            <person name="Dong C."/>
            <person name="Wang J."/>
            <person name="Liao Y."/>
            <person name="Shao Z."/>
        </authorList>
    </citation>
    <scope>NUCLEOTIDE SEQUENCE [LARGE SCALE GENOMIC DNA]</scope>
    <source>
        <strain evidence="4 5">SCH89</strain>
    </source>
</reference>
<protein>
    <recommendedName>
        <fullName evidence="2">UPF0235 protein HOC_10534</fullName>
    </recommendedName>
</protein>
<dbReference type="PANTHER" id="PTHR13420:SF7">
    <property type="entry name" value="UPF0235 PROTEIN C15ORF40"/>
    <property type="match status" value="1"/>
</dbReference>
<gene>
    <name evidence="4" type="ORF">HOC_10534</name>
</gene>
<dbReference type="Gene3D" id="3.30.1200.10">
    <property type="entry name" value="YggU-like"/>
    <property type="match status" value="1"/>
</dbReference>
<evidence type="ECO:0000256" key="2">
    <source>
        <dbReference type="HAMAP-Rule" id="MF_00634"/>
    </source>
</evidence>
<dbReference type="PANTHER" id="PTHR13420">
    <property type="entry name" value="UPF0235 PROTEIN C15ORF40"/>
    <property type="match status" value="1"/>
</dbReference>
<dbReference type="NCBIfam" id="TIGR00251">
    <property type="entry name" value="DUF167 family protein"/>
    <property type="match status" value="1"/>
</dbReference>
<dbReference type="AlphaFoldDB" id="A0A059G791"/>
<organism evidence="4 5">
    <name type="scientific">Hyphomonas oceanitis SCH89</name>
    <dbReference type="NCBI Taxonomy" id="1280953"/>
    <lineage>
        <taxon>Bacteria</taxon>
        <taxon>Pseudomonadati</taxon>
        <taxon>Pseudomonadota</taxon>
        <taxon>Alphaproteobacteria</taxon>
        <taxon>Hyphomonadales</taxon>
        <taxon>Hyphomonadaceae</taxon>
        <taxon>Hyphomonas</taxon>
    </lineage>
</organism>
<proteinExistence type="inferred from homology"/>
<accession>A0A059G791</accession>
<dbReference type="HAMAP" id="MF_00634">
    <property type="entry name" value="UPF0235"/>
    <property type="match status" value="1"/>
</dbReference>
<dbReference type="RefSeq" id="WP_035538287.1">
    <property type="nucleotide sequence ID" value="NZ_ARYL01000014.1"/>
</dbReference>
<dbReference type="SMART" id="SM01152">
    <property type="entry name" value="DUF167"/>
    <property type="match status" value="1"/>
</dbReference>
<dbReference type="SUPFAM" id="SSF69786">
    <property type="entry name" value="YggU-like"/>
    <property type="match status" value="1"/>
</dbReference>